<keyword evidence="8 11" id="KW-0733">Signal recognition particle</keyword>
<evidence type="ECO:0000256" key="2">
    <source>
        <dbReference type="ARBA" id="ARBA00005450"/>
    </source>
</evidence>
<dbReference type="InterPro" id="IPR003593">
    <property type="entry name" value="AAA+_ATPase"/>
</dbReference>
<evidence type="ECO:0000256" key="6">
    <source>
        <dbReference type="ARBA" id="ARBA00022884"/>
    </source>
</evidence>
<keyword evidence="9 11" id="KW-0687">Ribonucleoprotein</keyword>
<evidence type="ECO:0000313" key="15">
    <source>
        <dbReference type="Proteomes" id="UP000648722"/>
    </source>
</evidence>
<dbReference type="Gene3D" id="1.10.260.30">
    <property type="entry name" value="Signal recognition particle, SRP54 subunit, M-domain"/>
    <property type="match status" value="1"/>
</dbReference>
<evidence type="ECO:0000259" key="13">
    <source>
        <dbReference type="PROSITE" id="PS00300"/>
    </source>
</evidence>
<evidence type="ECO:0000256" key="7">
    <source>
        <dbReference type="ARBA" id="ARBA00023134"/>
    </source>
</evidence>
<evidence type="ECO:0000256" key="10">
    <source>
        <dbReference type="ARBA" id="ARBA00048027"/>
    </source>
</evidence>
<dbReference type="InterPro" id="IPR000897">
    <property type="entry name" value="SRP54_GTPase_dom"/>
</dbReference>
<evidence type="ECO:0000256" key="3">
    <source>
        <dbReference type="ARBA" id="ARBA00022490"/>
    </source>
</evidence>
<dbReference type="InterPro" id="IPR036225">
    <property type="entry name" value="SRP/SRP_N"/>
</dbReference>
<dbReference type="InterPro" id="IPR022941">
    <property type="entry name" value="SRP54"/>
</dbReference>
<dbReference type="InterPro" id="IPR042101">
    <property type="entry name" value="SRP54_N_sf"/>
</dbReference>
<dbReference type="SMART" id="SM00382">
    <property type="entry name" value="AAA"/>
    <property type="match status" value="1"/>
</dbReference>
<comment type="caution">
    <text evidence="14">The sequence shown here is derived from an EMBL/GenBank/DDBJ whole genome shotgun (WGS) entry which is preliminary data.</text>
</comment>
<evidence type="ECO:0000313" key="14">
    <source>
        <dbReference type="EMBL" id="GGG90301.1"/>
    </source>
</evidence>
<feature type="compositionally biased region" description="Low complexity" evidence="12">
    <location>
        <begin position="492"/>
        <end position="514"/>
    </location>
</feature>
<feature type="region of interest" description="Disordered" evidence="12">
    <location>
        <begin position="484"/>
        <end position="524"/>
    </location>
</feature>
<feature type="binding site" evidence="11">
    <location>
        <begin position="266"/>
        <end position="269"/>
    </location>
    <ligand>
        <name>GTP</name>
        <dbReference type="ChEBI" id="CHEBI:37565"/>
    </ligand>
</feature>
<accession>A0ABQ1XE14</accession>
<name>A0ABQ1XE14_9PROT</name>
<comment type="catalytic activity">
    <reaction evidence="10 11">
        <text>GTP + H2O = GDP + phosphate + H(+)</text>
        <dbReference type="Rhea" id="RHEA:19669"/>
        <dbReference type="ChEBI" id="CHEBI:15377"/>
        <dbReference type="ChEBI" id="CHEBI:15378"/>
        <dbReference type="ChEBI" id="CHEBI:37565"/>
        <dbReference type="ChEBI" id="CHEBI:43474"/>
        <dbReference type="ChEBI" id="CHEBI:58189"/>
        <dbReference type="EC" id="3.6.5.4"/>
    </reaction>
</comment>
<keyword evidence="5 11" id="KW-0378">Hydrolase</keyword>
<comment type="function">
    <text evidence="11">Involved in targeting and insertion of nascent membrane proteins into the cytoplasmic membrane. Binds to the hydrophobic signal sequence of the ribosome-nascent chain (RNC) as it emerges from the ribosomes. The SRP-RNC complex is then targeted to the cytoplasmic membrane where it interacts with the SRP receptor FtsY. Interaction with FtsY leads to the transfer of the RNC complex to the Sec translocase for insertion into the membrane, the hydrolysis of GTP by both Ffh and FtsY, and the dissociation of the SRP-FtsY complex into the individual components.</text>
</comment>
<proteinExistence type="inferred from homology"/>
<dbReference type="InterPro" id="IPR004780">
    <property type="entry name" value="SRP"/>
</dbReference>
<evidence type="ECO:0000256" key="8">
    <source>
        <dbReference type="ARBA" id="ARBA00023135"/>
    </source>
</evidence>
<dbReference type="SUPFAM" id="SSF47364">
    <property type="entry name" value="Domain of the SRP/SRP receptor G-proteins"/>
    <property type="match status" value="1"/>
</dbReference>
<dbReference type="InterPro" id="IPR013822">
    <property type="entry name" value="Signal_recog_particl_SRP54_hlx"/>
</dbReference>
<comment type="domain">
    <text evidence="11">Composed of three domains: the N-terminal N domain, which is responsible for interactions with the ribosome, the central G domain, which binds GTP, and the C-terminal M domain, which binds the RNA and the signal sequence of the RNC.</text>
</comment>
<evidence type="ECO:0000256" key="11">
    <source>
        <dbReference type="HAMAP-Rule" id="MF_00306"/>
    </source>
</evidence>
<sequence>MVLRLRGMQTKGLDGNMFDALSERLSGVFDRITGRGALSEKDVDAALREIRVALLEADVALPAVKDFISKVREKAVGEAVIRSVAPGQQVIKIVHDGLVELLGGDSEPERLSLEGEPPIAILMAGLQGSGKTTTTAKIAKRIAEREKKKVLVASLDTRRPAAMEQLAQMAEKAGVPSLPIVAGQTAVEIARRAMSSARLQGFDVVILDTAGRTTLDEEMMGEAAKIASETRPREILLVADALTGQDAVETAKRFNERLKLTGLVLTRMDGDGRGGAALSMRWVTGLPIKFLGTSEKIDGLDAFDAKRLAGRILGRGDIVSLVEKAAAEIDHEKAEALAKKMAKGKFDLNDLRDQLVQLQKMGGLGGIMGLLPGMNKQMKAQAAASGFDDKALKRQEAIILSMTPQERAKPDILKASRKKRIAAGAGVGVPEVNRLLKMHIQMADMMKRAGKGKGLPGMPGGRMPPGMGAGMGGGLGGLGGGLGGAADDLLKGKSPTGLSGLPGLPGTGAPLGPDGLPPGFPKKK</sequence>
<evidence type="ECO:0000256" key="5">
    <source>
        <dbReference type="ARBA" id="ARBA00022801"/>
    </source>
</evidence>
<evidence type="ECO:0000256" key="9">
    <source>
        <dbReference type="ARBA" id="ARBA00023274"/>
    </source>
</evidence>
<comment type="subunit">
    <text evidence="11">Part of the signal recognition particle protein translocation system, which is composed of SRP and FtsY. SRP is a ribonucleoprotein composed of Ffh and a 4.5S RNA molecule.</text>
</comment>
<dbReference type="NCBIfam" id="TIGR00959">
    <property type="entry name" value="ffh"/>
    <property type="match status" value="1"/>
</dbReference>
<feature type="binding site" evidence="11">
    <location>
        <begin position="125"/>
        <end position="132"/>
    </location>
    <ligand>
        <name>GTP</name>
        <dbReference type="ChEBI" id="CHEBI:37565"/>
    </ligand>
</feature>
<dbReference type="Gene3D" id="3.40.50.300">
    <property type="entry name" value="P-loop containing nucleotide triphosphate hydrolases"/>
    <property type="match status" value="1"/>
</dbReference>
<dbReference type="Pfam" id="PF02978">
    <property type="entry name" value="SRP_SPB"/>
    <property type="match status" value="1"/>
</dbReference>
<dbReference type="InterPro" id="IPR027417">
    <property type="entry name" value="P-loop_NTPase"/>
</dbReference>
<keyword evidence="15" id="KW-1185">Reference proteome</keyword>
<dbReference type="PANTHER" id="PTHR11564:SF5">
    <property type="entry name" value="SIGNAL RECOGNITION PARTICLE SUBUNIT SRP54"/>
    <property type="match status" value="1"/>
</dbReference>
<keyword evidence="4 11" id="KW-0547">Nucleotide-binding</keyword>
<dbReference type="SMART" id="SM00962">
    <property type="entry name" value="SRP54"/>
    <property type="match status" value="1"/>
</dbReference>
<dbReference type="SUPFAM" id="SSF52540">
    <property type="entry name" value="P-loop containing nucleoside triphosphate hydrolases"/>
    <property type="match status" value="1"/>
</dbReference>
<dbReference type="SMART" id="SM00963">
    <property type="entry name" value="SRP54_N"/>
    <property type="match status" value="1"/>
</dbReference>
<dbReference type="Pfam" id="PF00448">
    <property type="entry name" value="SRP54"/>
    <property type="match status" value="1"/>
</dbReference>
<feature type="region of interest" description="Disordered" evidence="12">
    <location>
        <begin position="453"/>
        <end position="472"/>
    </location>
</feature>
<evidence type="ECO:0000256" key="4">
    <source>
        <dbReference type="ARBA" id="ARBA00022741"/>
    </source>
</evidence>
<dbReference type="EC" id="3.6.5.4" evidence="11"/>
<gene>
    <name evidence="14" type="primary">srp</name>
    <name evidence="11" type="synonym">ffh</name>
    <name evidence="14" type="ORF">GCM10007420_01710</name>
</gene>
<comment type="similarity">
    <text evidence="2 11">Belongs to the GTP-binding SRP family. SRP54 subfamily.</text>
</comment>
<dbReference type="PANTHER" id="PTHR11564">
    <property type="entry name" value="SIGNAL RECOGNITION PARTICLE 54K PROTEIN SRP54"/>
    <property type="match status" value="1"/>
</dbReference>
<feature type="domain" description="SRP54-type proteins GTP-binding" evidence="13">
    <location>
        <begin position="287"/>
        <end position="300"/>
    </location>
</feature>
<dbReference type="EMBL" id="BMFS01000001">
    <property type="protein sequence ID" value="GGG90301.1"/>
    <property type="molecule type" value="Genomic_DNA"/>
</dbReference>
<keyword evidence="3 11" id="KW-0963">Cytoplasm</keyword>
<feature type="binding site" evidence="11">
    <location>
        <begin position="208"/>
        <end position="212"/>
    </location>
    <ligand>
        <name>GTP</name>
        <dbReference type="ChEBI" id="CHEBI:37565"/>
    </ligand>
</feature>
<dbReference type="Gene3D" id="1.20.120.140">
    <property type="entry name" value="Signal recognition particle SRP54, nucleotide-binding domain"/>
    <property type="match status" value="1"/>
</dbReference>
<evidence type="ECO:0000256" key="1">
    <source>
        <dbReference type="ARBA" id="ARBA00004515"/>
    </source>
</evidence>
<comment type="subcellular location">
    <subcellularLocation>
        <location evidence="1">Cell inner membrane</location>
        <topology evidence="1">Peripheral membrane protein</topology>
        <orientation evidence="1">Cytoplasmic side</orientation>
    </subcellularLocation>
    <subcellularLocation>
        <location evidence="11">Cytoplasm</location>
    </subcellularLocation>
    <text evidence="11">The SRP-RNC complex is targeted to the cytoplasmic membrane.</text>
</comment>
<dbReference type="HAMAP" id="MF_00306">
    <property type="entry name" value="SRP54"/>
    <property type="match status" value="1"/>
</dbReference>
<dbReference type="Proteomes" id="UP000648722">
    <property type="component" value="Unassembled WGS sequence"/>
</dbReference>
<dbReference type="InterPro" id="IPR004125">
    <property type="entry name" value="Signal_recog_particle_SRP54_M"/>
</dbReference>
<protein>
    <recommendedName>
        <fullName evidence="11">Signal recognition particle protein</fullName>
        <ecNumber evidence="11">3.6.5.4</ecNumber>
    </recommendedName>
    <alternativeName>
        <fullName evidence="11">Fifty-four homolog</fullName>
    </alternativeName>
</protein>
<evidence type="ECO:0000256" key="12">
    <source>
        <dbReference type="SAM" id="MobiDB-lite"/>
    </source>
</evidence>
<dbReference type="PROSITE" id="PS00300">
    <property type="entry name" value="SRP54"/>
    <property type="match status" value="1"/>
</dbReference>
<organism evidence="14 15">
    <name type="scientific">Glycocaulis albus</name>
    <dbReference type="NCBI Taxonomy" id="1382801"/>
    <lineage>
        <taxon>Bacteria</taxon>
        <taxon>Pseudomonadati</taxon>
        <taxon>Pseudomonadota</taxon>
        <taxon>Alphaproteobacteria</taxon>
        <taxon>Maricaulales</taxon>
        <taxon>Maricaulaceae</taxon>
        <taxon>Glycocaulis</taxon>
    </lineage>
</organism>
<dbReference type="InterPro" id="IPR036891">
    <property type="entry name" value="Signal_recog_part_SRP54_M_sf"/>
</dbReference>
<reference evidence="15" key="1">
    <citation type="journal article" date="2019" name="Int. J. Syst. Evol. Microbiol.">
        <title>The Global Catalogue of Microorganisms (GCM) 10K type strain sequencing project: providing services to taxonomists for standard genome sequencing and annotation.</title>
        <authorList>
            <consortium name="The Broad Institute Genomics Platform"/>
            <consortium name="The Broad Institute Genome Sequencing Center for Infectious Disease"/>
            <person name="Wu L."/>
            <person name="Ma J."/>
        </authorList>
    </citation>
    <scope>NUCLEOTIDE SEQUENCE [LARGE SCALE GENOMIC DNA]</scope>
    <source>
        <strain evidence="15">CGMCC 1.12766</strain>
    </source>
</reference>
<keyword evidence="6 11" id="KW-0694">RNA-binding</keyword>
<dbReference type="SUPFAM" id="SSF47446">
    <property type="entry name" value="Signal peptide-binding domain"/>
    <property type="match status" value="1"/>
</dbReference>
<keyword evidence="7 11" id="KW-0342">GTP-binding</keyword>
<feature type="compositionally biased region" description="Pro residues" evidence="12">
    <location>
        <begin position="515"/>
        <end position="524"/>
    </location>
</feature>
<dbReference type="Pfam" id="PF02881">
    <property type="entry name" value="SRP54_N"/>
    <property type="match status" value="1"/>
</dbReference>